<keyword evidence="1" id="KW-0472">Membrane</keyword>
<evidence type="ECO:0000313" key="3">
    <source>
        <dbReference type="Proteomes" id="UP000002852"/>
    </source>
</evidence>
<dbReference type="OMA" id="DCWFRRL"/>
<evidence type="ECO:0000313" key="2">
    <source>
        <dbReference type="Ensembl" id="ENSXMAP00000031515.1"/>
    </source>
</evidence>
<dbReference type="Proteomes" id="UP000002852">
    <property type="component" value="Unassembled WGS sequence"/>
</dbReference>
<dbReference type="Ensembl" id="ENSXMAT00000029339.1">
    <property type="protein sequence ID" value="ENSXMAP00000031515.1"/>
    <property type="gene ID" value="ENSXMAG00000022302.1"/>
</dbReference>
<reference evidence="3" key="1">
    <citation type="submission" date="2012-01" db="EMBL/GenBank/DDBJ databases">
        <authorList>
            <person name="Walter R."/>
            <person name="Schartl M."/>
            <person name="Warren W."/>
        </authorList>
    </citation>
    <scope>NUCLEOTIDE SEQUENCE [LARGE SCALE GENOMIC DNA]</scope>
    <source>
        <strain evidence="3">JP 163 A</strain>
    </source>
</reference>
<protein>
    <submittedName>
        <fullName evidence="2">Uncharacterized protein</fullName>
    </submittedName>
</protein>
<reference evidence="3" key="2">
    <citation type="journal article" date="2013" name="Nat. Genet.">
        <title>The genome of the platyfish, Xiphophorus maculatus, provides insights into evolutionary adaptation and several complex traits.</title>
        <authorList>
            <person name="Schartl M."/>
            <person name="Walter R.B."/>
            <person name="Shen Y."/>
            <person name="Garcia T."/>
            <person name="Catchen J."/>
            <person name="Amores A."/>
            <person name="Braasch I."/>
            <person name="Chalopin D."/>
            <person name="Volff J.N."/>
            <person name="Lesch K.P."/>
            <person name="Bisazza A."/>
            <person name="Minx P."/>
            <person name="Hillier L."/>
            <person name="Wilson R.K."/>
            <person name="Fuerstenberg S."/>
            <person name="Boore J."/>
            <person name="Searle S."/>
            <person name="Postlethwait J.H."/>
            <person name="Warren W.C."/>
        </authorList>
    </citation>
    <scope>NUCLEOTIDE SEQUENCE [LARGE SCALE GENOMIC DNA]</scope>
    <source>
        <strain evidence="3">JP 163 A</strain>
    </source>
</reference>
<proteinExistence type="predicted"/>
<feature type="transmembrane region" description="Helical" evidence="1">
    <location>
        <begin position="45"/>
        <end position="77"/>
    </location>
</feature>
<accession>A0A3B5QMT6</accession>
<name>A0A3B5QMT6_XIPMA</name>
<reference evidence="2" key="4">
    <citation type="submission" date="2025-09" db="UniProtKB">
        <authorList>
            <consortium name="Ensembl"/>
        </authorList>
    </citation>
    <scope>IDENTIFICATION</scope>
    <source>
        <strain evidence="2">JP 163 A</strain>
    </source>
</reference>
<keyword evidence="1" id="KW-0812">Transmembrane</keyword>
<organism evidence="2 3">
    <name type="scientific">Xiphophorus maculatus</name>
    <name type="common">Southern platyfish</name>
    <name type="synonym">Platypoecilus maculatus</name>
    <dbReference type="NCBI Taxonomy" id="8083"/>
    <lineage>
        <taxon>Eukaryota</taxon>
        <taxon>Metazoa</taxon>
        <taxon>Chordata</taxon>
        <taxon>Craniata</taxon>
        <taxon>Vertebrata</taxon>
        <taxon>Euteleostomi</taxon>
        <taxon>Actinopterygii</taxon>
        <taxon>Neopterygii</taxon>
        <taxon>Teleostei</taxon>
        <taxon>Neoteleostei</taxon>
        <taxon>Acanthomorphata</taxon>
        <taxon>Ovalentaria</taxon>
        <taxon>Atherinomorphae</taxon>
        <taxon>Cyprinodontiformes</taxon>
        <taxon>Poeciliidae</taxon>
        <taxon>Poeciliinae</taxon>
        <taxon>Xiphophorus</taxon>
    </lineage>
</organism>
<reference evidence="2" key="3">
    <citation type="submission" date="2025-08" db="UniProtKB">
        <authorList>
            <consortium name="Ensembl"/>
        </authorList>
    </citation>
    <scope>IDENTIFICATION</scope>
    <source>
        <strain evidence="2">JP 163 A</strain>
    </source>
</reference>
<evidence type="ECO:0000256" key="1">
    <source>
        <dbReference type="SAM" id="Phobius"/>
    </source>
</evidence>
<keyword evidence="1" id="KW-1133">Transmembrane helix</keyword>
<keyword evidence="3" id="KW-1185">Reference proteome</keyword>
<dbReference type="InParanoid" id="A0A3B5QMT6"/>
<sequence length="86" mass="9763">MTPSGYRSLKRATTSGVILDRAPELLHDGLLLGYKNKIKALTMRLLWSLACLFGGFLKYLTQLLTFLLCCSLVDCWFRRLSISMSM</sequence>
<dbReference type="AlphaFoldDB" id="A0A3B5QMT6"/>